<keyword evidence="3" id="KW-0975">Bacterial flagellum</keyword>
<reference evidence="7 8" key="1">
    <citation type="submission" date="2010-12" db="EMBL/GenBank/DDBJ databases">
        <title>Complete sequence of Desulfurispirillum indicum S5.</title>
        <authorList>
            <consortium name="US DOE Joint Genome Institute"/>
            <person name="Lucas S."/>
            <person name="Copeland A."/>
            <person name="Lapidus A."/>
            <person name="Cheng J.-F."/>
            <person name="Goodwin L."/>
            <person name="Pitluck S."/>
            <person name="Chertkov O."/>
            <person name="Held B."/>
            <person name="Detter J.C."/>
            <person name="Han C."/>
            <person name="Tapia R."/>
            <person name="Land M."/>
            <person name="Hauser L."/>
            <person name="Kyrpides N."/>
            <person name="Ivanova N."/>
            <person name="Mikhailova N."/>
            <person name="Haggblom M."/>
            <person name="Rauschenbach I."/>
            <person name="Bini E."/>
            <person name="Woyke T."/>
        </authorList>
    </citation>
    <scope>NUCLEOTIDE SEQUENCE [LARGE SCALE GENOMIC DNA]</scope>
    <source>
        <strain evidence="8">ATCC BAA-1389 / DSM 22839 / S5</strain>
    </source>
</reference>
<gene>
    <name evidence="7" type="ordered locus">Selin_1820</name>
</gene>
<dbReference type="eggNOG" id="COG1815">
    <property type="taxonomic scope" value="Bacteria"/>
</dbReference>
<dbReference type="KEGG" id="din:Selin_1820"/>
<accession>E6W1J8</accession>
<dbReference type="AlphaFoldDB" id="E6W1J8"/>
<dbReference type="InterPro" id="IPR001444">
    <property type="entry name" value="Flag_bb_rod_N"/>
</dbReference>
<dbReference type="Pfam" id="PF00460">
    <property type="entry name" value="Flg_bb_rod"/>
    <property type="match status" value="1"/>
</dbReference>
<dbReference type="PANTHER" id="PTHR30435:SF19">
    <property type="entry name" value="FLAGELLAR BASAL-BODY ROD PROTEIN FLGG"/>
    <property type="match status" value="1"/>
</dbReference>
<proteinExistence type="inferred from homology"/>
<feature type="region of interest" description="Disordered" evidence="4">
    <location>
        <begin position="43"/>
        <end position="63"/>
    </location>
</feature>
<keyword evidence="8" id="KW-1185">Reference proteome</keyword>
<dbReference type="Pfam" id="PF06429">
    <property type="entry name" value="Flg_bbr_C"/>
    <property type="match status" value="1"/>
</dbReference>
<keyword evidence="7" id="KW-0966">Cell projection</keyword>
<keyword evidence="7" id="KW-0282">Flagellum</keyword>
<sequence length="129" mass="13521">MVDAFYNAASAIKTYGFRQSASAHNVANVNTDGFKSQRVDTAEGVSGGVRPTGVSIDKSHGPFRPSEFPADTVSFSADAIAMAGLVEGSNTDITREIVNSSVNQYSVSANTGVIRSQDEMIGTLLDIVS</sequence>
<comment type="subcellular location">
    <subcellularLocation>
        <location evidence="1">Bacterial flagellum basal body</location>
    </subcellularLocation>
</comment>
<dbReference type="EMBL" id="CP002432">
    <property type="protein sequence ID" value="ADU66547.1"/>
    <property type="molecule type" value="Genomic_DNA"/>
</dbReference>
<dbReference type="STRING" id="653733.Selin_1820"/>
<dbReference type="InterPro" id="IPR010930">
    <property type="entry name" value="Flg_bb/hook_C_dom"/>
</dbReference>
<protein>
    <submittedName>
        <fullName evidence="7">Flagellar basal body rod protein</fullName>
    </submittedName>
</protein>
<dbReference type="PANTHER" id="PTHR30435">
    <property type="entry name" value="FLAGELLAR PROTEIN"/>
    <property type="match status" value="1"/>
</dbReference>
<comment type="similarity">
    <text evidence="2">Belongs to the flagella basal body rod proteins family.</text>
</comment>
<evidence type="ECO:0000313" key="7">
    <source>
        <dbReference type="EMBL" id="ADU66547.1"/>
    </source>
</evidence>
<name>E6W1J8_DESIS</name>
<feature type="domain" description="Flagellar basal body rod protein N-terminal" evidence="5">
    <location>
        <begin position="5"/>
        <end position="35"/>
    </location>
</feature>
<evidence type="ECO:0000256" key="4">
    <source>
        <dbReference type="SAM" id="MobiDB-lite"/>
    </source>
</evidence>
<dbReference type="GO" id="GO:0009425">
    <property type="term" value="C:bacterial-type flagellum basal body"/>
    <property type="evidence" value="ECO:0007669"/>
    <property type="project" value="UniProtKB-SubCell"/>
</dbReference>
<dbReference type="InParanoid" id="E6W1J8"/>
<evidence type="ECO:0000256" key="1">
    <source>
        <dbReference type="ARBA" id="ARBA00004117"/>
    </source>
</evidence>
<evidence type="ECO:0000313" key="8">
    <source>
        <dbReference type="Proteomes" id="UP000002572"/>
    </source>
</evidence>
<evidence type="ECO:0000259" key="5">
    <source>
        <dbReference type="Pfam" id="PF00460"/>
    </source>
</evidence>
<evidence type="ECO:0000256" key="3">
    <source>
        <dbReference type="ARBA" id="ARBA00023143"/>
    </source>
</evidence>
<dbReference type="OrthoDB" id="9793434at2"/>
<dbReference type="GO" id="GO:0071978">
    <property type="term" value="P:bacterial-type flagellum-dependent swarming motility"/>
    <property type="evidence" value="ECO:0007669"/>
    <property type="project" value="TreeGrafter"/>
</dbReference>
<dbReference type="HOGENOM" id="CLU_131404_0_0_0"/>
<dbReference type="Proteomes" id="UP000002572">
    <property type="component" value="Chromosome"/>
</dbReference>
<keyword evidence="7" id="KW-0969">Cilium</keyword>
<feature type="domain" description="Flagellar basal-body/hook protein C-terminal" evidence="6">
    <location>
        <begin position="83"/>
        <end position="126"/>
    </location>
</feature>
<evidence type="ECO:0000256" key="2">
    <source>
        <dbReference type="ARBA" id="ARBA00009677"/>
    </source>
</evidence>
<dbReference type="RefSeq" id="WP_013506427.1">
    <property type="nucleotide sequence ID" value="NC_014836.1"/>
</dbReference>
<organism evidence="7 8">
    <name type="scientific">Desulfurispirillum indicum (strain ATCC BAA-1389 / DSM 22839 / S5)</name>
    <dbReference type="NCBI Taxonomy" id="653733"/>
    <lineage>
        <taxon>Bacteria</taxon>
        <taxon>Pseudomonadati</taxon>
        <taxon>Chrysiogenota</taxon>
        <taxon>Chrysiogenia</taxon>
        <taxon>Chrysiogenales</taxon>
        <taxon>Chrysiogenaceae</taxon>
        <taxon>Desulfurispirillum</taxon>
    </lineage>
</organism>
<evidence type="ECO:0000259" key="6">
    <source>
        <dbReference type="Pfam" id="PF06429"/>
    </source>
</evidence>